<keyword evidence="3" id="KW-0963">Cytoplasm</keyword>
<dbReference type="AlphaFoldDB" id="K0NKT9"/>
<dbReference type="Pfam" id="PF02562">
    <property type="entry name" value="PhoH"/>
    <property type="match status" value="1"/>
</dbReference>
<feature type="domain" description="PhoH-like protein" evidence="7">
    <location>
        <begin position="107"/>
        <end position="310"/>
    </location>
</feature>
<proteinExistence type="inferred from homology"/>
<dbReference type="KEGG" id="dto:TOL2_C40310"/>
<evidence type="ECO:0000313" key="9">
    <source>
        <dbReference type="Proteomes" id="UP000007347"/>
    </source>
</evidence>
<dbReference type="PANTHER" id="PTHR30473:SF1">
    <property type="entry name" value="PHOH-LIKE PROTEIN"/>
    <property type="match status" value="1"/>
</dbReference>
<evidence type="ECO:0000256" key="3">
    <source>
        <dbReference type="ARBA" id="ARBA00022490"/>
    </source>
</evidence>
<evidence type="ECO:0000256" key="5">
    <source>
        <dbReference type="ARBA" id="ARBA00022840"/>
    </source>
</evidence>
<dbReference type="OrthoDB" id="9805148at2"/>
<dbReference type="InterPro" id="IPR003714">
    <property type="entry name" value="PhoH"/>
</dbReference>
<dbReference type="FunFam" id="3.40.50.300:FF:000013">
    <property type="entry name" value="PhoH family ATPase"/>
    <property type="match status" value="1"/>
</dbReference>
<dbReference type="RefSeq" id="WP_014959366.1">
    <property type="nucleotide sequence ID" value="NC_018645.1"/>
</dbReference>
<evidence type="ECO:0000259" key="7">
    <source>
        <dbReference type="Pfam" id="PF02562"/>
    </source>
</evidence>
<dbReference type="SUPFAM" id="SSF52540">
    <property type="entry name" value="P-loop containing nucleoside triphosphate hydrolases"/>
    <property type="match status" value="1"/>
</dbReference>
<evidence type="ECO:0000256" key="6">
    <source>
        <dbReference type="ARBA" id="ARBA00039970"/>
    </source>
</evidence>
<gene>
    <name evidence="8" type="primary">phoH2</name>
    <name evidence="8" type="ordered locus">TOL2_C40310</name>
</gene>
<evidence type="ECO:0000313" key="8">
    <source>
        <dbReference type="EMBL" id="CCK82186.1"/>
    </source>
</evidence>
<evidence type="ECO:0000256" key="2">
    <source>
        <dbReference type="ARBA" id="ARBA00010393"/>
    </source>
</evidence>
<comment type="similarity">
    <text evidence="2">Belongs to the PhoH family.</text>
</comment>
<dbReference type="EMBL" id="FO203503">
    <property type="protein sequence ID" value="CCK82186.1"/>
    <property type="molecule type" value="Genomic_DNA"/>
</dbReference>
<dbReference type="Gene3D" id="3.40.50.300">
    <property type="entry name" value="P-loop containing nucleotide triphosphate hydrolases"/>
    <property type="match status" value="1"/>
</dbReference>
<dbReference type="GO" id="GO:0005524">
    <property type="term" value="F:ATP binding"/>
    <property type="evidence" value="ECO:0007669"/>
    <property type="project" value="UniProtKB-KW"/>
</dbReference>
<dbReference type="Proteomes" id="UP000007347">
    <property type="component" value="Chromosome"/>
</dbReference>
<dbReference type="PANTHER" id="PTHR30473">
    <property type="entry name" value="PROTEIN PHOH"/>
    <property type="match status" value="1"/>
</dbReference>
<protein>
    <recommendedName>
        <fullName evidence="6">PhoH-like protein</fullName>
    </recommendedName>
</protein>
<comment type="subcellular location">
    <subcellularLocation>
        <location evidence="1">Cytoplasm</location>
    </subcellularLocation>
</comment>
<dbReference type="HOGENOM" id="CLU_051654_0_0_7"/>
<evidence type="ECO:0000256" key="1">
    <source>
        <dbReference type="ARBA" id="ARBA00004496"/>
    </source>
</evidence>
<accession>K0NKT9</accession>
<keyword evidence="9" id="KW-1185">Reference proteome</keyword>
<dbReference type="InterPro" id="IPR027417">
    <property type="entry name" value="P-loop_NTPase"/>
</dbReference>
<name>K0NKT9_DESTT</name>
<evidence type="ECO:0000256" key="4">
    <source>
        <dbReference type="ARBA" id="ARBA00022741"/>
    </source>
</evidence>
<keyword evidence="4" id="KW-0547">Nucleotide-binding</keyword>
<organism evidence="8 9">
    <name type="scientific">Desulfobacula toluolica (strain DSM 7467 / Tol2)</name>
    <dbReference type="NCBI Taxonomy" id="651182"/>
    <lineage>
        <taxon>Bacteria</taxon>
        <taxon>Pseudomonadati</taxon>
        <taxon>Thermodesulfobacteriota</taxon>
        <taxon>Desulfobacteria</taxon>
        <taxon>Desulfobacterales</taxon>
        <taxon>Desulfobacteraceae</taxon>
        <taxon>Desulfobacula</taxon>
    </lineage>
</organism>
<dbReference type="GO" id="GO:0005829">
    <property type="term" value="C:cytosol"/>
    <property type="evidence" value="ECO:0007669"/>
    <property type="project" value="TreeGrafter"/>
</dbReference>
<reference evidence="8 9" key="1">
    <citation type="journal article" date="2013" name="Environ. Microbiol.">
        <title>Complete genome, catabolic sub-proteomes and key-metabolites of Desulfobacula toluolica Tol2, a marine, aromatic compound-degrading, sulfate-reducing bacterium.</title>
        <authorList>
            <person name="Wohlbrand L."/>
            <person name="Jacob J.H."/>
            <person name="Kube M."/>
            <person name="Mussmann M."/>
            <person name="Jarling R."/>
            <person name="Beck A."/>
            <person name="Amann R."/>
            <person name="Wilkes H."/>
            <person name="Reinhardt R."/>
            <person name="Rabus R."/>
        </authorList>
    </citation>
    <scope>NUCLEOTIDE SEQUENCE [LARGE SCALE GENOMIC DNA]</scope>
    <source>
        <strain evidence="9">DSM 7467 / Tol2</strain>
    </source>
</reference>
<keyword evidence="5" id="KW-0067">ATP-binding</keyword>
<sequence length="316" mass="35685">MKNITFENPMLTRELFGHHNYNLDKICKAFNVEINTRGSSLLVSGTAHNTDLAEKILQQLYQLLENKFYFDEADFDAAIKIIKHNNNSHIKDIFSTTIFKTVNNKPITPRNTAQKEYAEASLKNDIIFAIGPAGTGKTYLAMAMAMAAFSRGEIKKIILARPAVEAGETLGFLPGDLAQKINPYLRPLYDALYDMMDYEKVQTLIEQDTIEIAPLAFMRGRTLSNSFIILDEAQNTTSQQMKMFLTRIGYGSKVIVTGDITQVDLPAGKKSGLIEAKGLLKKINRIEFIYFSKNDVVRHKLVSSIIEAYEKQQKRQ</sequence>
<dbReference type="PATRIC" id="fig|651182.5.peg.4743"/>
<dbReference type="InterPro" id="IPR051451">
    <property type="entry name" value="PhoH2-like"/>
</dbReference>
<dbReference type="STRING" id="651182.TOL2_C40310"/>